<feature type="non-terminal residue" evidence="1">
    <location>
        <position position="1"/>
    </location>
</feature>
<dbReference type="EMBL" id="CAJVPW010001846">
    <property type="protein sequence ID" value="CAG8493431.1"/>
    <property type="molecule type" value="Genomic_DNA"/>
</dbReference>
<accession>A0ACA9KU08</accession>
<organism evidence="1 2">
    <name type="scientific">Cetraspora pellucida</name>
    <dbReference type="NCBI Taxonomy" id="1433469"/>
    <lineage>
        <taxon>Eukaryota</taxon>
        <taxon>Fungi</taxon>
        <taxon>Fungi incertae sedis</taxon>
        <taxon>Mucoromycota</taxon>
        <taxon>Glomeromycotina</taxon>
        <taxon>Glomeromycetes</taxon>
        <taxon>Diversisporales</taxon>
        <taxon>Gigasporaceae</taxon>
        <taxon>Cetraspora</taxon>
    </lineage>
</organism>
<keyword evidence="2" id="KW-1185">Reference proteome</keyword>
<reference evidence="1" key="1">
    <citation type="submission" date="2021-06" db="EMBL/GenBank/DDBJ databases">
        <authorList>
            <person name="Kallberg Y."/>
            <person name="Tangrot J."/>
            <person name="Rosling A."/>
        </authorList>
    </citation>
    <scope>NUCLEOTIDE SEQUENCE</scope>
    <source>
        <strain evidence="1">28 12/20/2015</strain>
    </source>
</reference>
<comment type="caution">
    <text evidence="1">The sequence shown here is derived from an EMBL/GenBank/DDBJ whole genome shotgun (WGS) entry which is preliminary data.</text>
</comment>
<feature type="non-terminal residue" evidence="1">
    <location>
        <position position="498"/>
    </location>
</feature>
<protein>
    <submittedName>
        <fullName evidence="1">14075_t:CDS:1</fullName>
    </submittedName>
</protein>
<proteinExistence type="predicted"/>
<evidence type="ECO:0000313" key="2">
    <source>
        <dbReference type="Proteomes" id="UP000789366"/>
    </source>
</evidence>
<gene>
    <name evidence="1" type="ORF">SPELUC_LOCUS2664</name>
</gene>
<evidence type="ECO:0000313" key="1">
    <source>
        <dbReference type="EMBL" id="CAG8493431.1"/>
    </source>
</evidence>
<dbReference type="Proteomes" id="UP000789366">
    <property type="component" value="Unassembled WGS sequence"/>
</dbReference>
<sequence>ELKGFTEKVMKLVREPYFKFIDVGLPKLCFSLQLFGLVKEECIKRPAISSVKIGFQKLDDYLVQPKKNYSEIWPQTFSSEDFKLEESRKDSSTFKHNLLNKNLTTTLIRSLVASGKTKTLRKILDSLAKNRADLPCETIKILYDPDKGSEAIHRGLKMLQKVYFGQMDGKQQQNDFVNINATWSSLDCIVYTSIIEAGISFKISNHFDAVIGISNINTRVHAEAFAQMFYQTYIEIEYQKRLLAKYFSEILCSLIASTRATLELILAKDTEKVNRNKISHTIKNIEKQIKNLDAESIANALDISSNEAEILKQNPKCSFANNMTLQHHYLWRTYALGFSNIDNTNILSGDDTKAKGLPNLKATVKLINAIVENWYSYTIKSSATHVGSKEHQLKSIDKIQELFNSISITTNITILEEAKLQYSELSSNEICEESSCNKFLIKNKSDIDILILLLQQKFQMSQERLEQWKTKIAFEFQDNINYWKKERESINKVDFLEY</sequence>
<name>A0ACA9KU08_9GLOM</name>